<dbReference type="PROSITE" id="PS00062">
    <property type="entry name" value="ALDOKETO_REDUCTASE_2"/>
    <property type="match status" value="1"/>
</dbReference>
<evidence type="ECO:0000256" key="3">
    <source>
        <dbReference type="ARBA" id="ARBA00023002"/>
    </source>
</evidence>
<comment type="similarity">
    <text evidence="1">Belongs to the aldo/keto reductase family.</text>
</comment>
<dbReference type="InterPro" id="IPR018170">
    <property type="entry name" value="Aldo/ket_reductase_CS"/>
</dbReference>
<dbReference type="Pfam" id="PF00248">
    <property type="entry name" value="Aldo_ket_red"/>
    <property type="match status" value="1"/>
</dbReference>
<proteinExistence type="inferred from homology"/>
<dbReference type="InterPro" id="IPR020471">
    <property type="entry name" value="AKR"/>
</dbReference>
<dbReference type="AlphaFoldDB" id="A0A0B1SYH6"/>
<keyword evidence="3" id="KW-0560">Oxidoreductase</keyword>
<reference evidence="5 6" key="1">
    <citation type="submission" date="2014-03" db="EMBL/GenBank/DDBJ databases">
        <title>Draft genome of the hookworm Oesophagostomum dentatum.</title>
        <authorList>
            <person name="Mitreva M."/>
        </authorList>
    </citation>
    <scope>NUCLEOTIDE SEQUENCE [LARGE SCALE GENOMIC DNA]</scope>
    <source>
        <strain evidence="5 6">OD-Hann</strain>
    </source>
</reference>
<gene>
    <name evidence="5" type="ORF">OESDEN_11994</name>
</gene>
<evidence type="ECO:0000313" key="5">
    <source>
        <dbReference type="EMBL" id="KHJ88215.1"/>
    </source>
</evidence>
<dbReference type="InterPro" id="IPR036812">
    <property type="entry name" value="NAD(P)_OxRdtase_dom_sf"/>
</dbReference>
<name>A0A0B1SYH6_OESDE</name>
<sequence>LRLFSYLDLVLVHYPRDRYTDKDDAYELNKKGRKEIWQKLEQYKDRGVARSIGVSNYEVYHLVELFEYAKHVPAVNQFKFHPYFTRPTLVKFCEMKGIFVQAFSSLLWGNKEILNEDIVQQLVNKYKVTPQTILYAFGHCSGIGIIPKSATPSRIPDNLHKVAAVSLSESELKSLMELDRNAAFCPKCFPWRCL</sequence>
<keyword evidence="6" id="KW-1185">Reference proteome</keyword>
<dbReference type="PANTHER" id="PTHR43827:SF3">
    <property type="entry name" value="NADP-DEPENDENT OXIDOREDUCTASE DOMAIN-CONTAINING PROTEIN"/>
    <property type="match status" value="1"/>
</dbReference>
<dbReference type="CDD" id="cd19071">
    <property type="entry name" value="AKR_AKR1-5-like"/>
    <property type="match status" value="1"/>
</dbReference>
<accession>A0A0B1SYH6</accession>
<dbReference type="InterPro" id="IPR023210">
    <property type="entry name" value="NADP_OxRdtase_dom"/>
</dbReference>
<evidence type="ECO:0000313" key="6">
    <source>
        <dbReference type="Proteomes" id="UP000053660"/>
    </source>
</evidence>
<dbReference type="SUPFAM" id="SSF51430">
    <property type="entry name" value="NAD(P)-linked oxidoreductase"/>
    <property type="match status" value="1"/>
</dbReference>
<dbReference type="PANTHER" id="PTHR43827">
    <property type="entry name" value="2,5-DIKETO-D-GLUCONIC ACID REDUCTASE"/>
    <property type="match status" value="1"/>
</dbReference>
<evidence type="ECO:0000256" key="1">
    <source>
        <dbReference type="ARBA" id="ARBA00007905"/>
    </source>
</evidence>
<dbReference type="Proteomes" id="UP000053660">
    <property type="component" value="Unassembled WGS sequence"/>
</dbReference>
<dbReference type="GO" id="GO:0016616">
    <property type="term" value="F:oxidoreductase activity, acting on the CH-OH group of donors, NAD or NADP as acceptor"/>
    <property type="evidence" value="ECO:0007669"/>
    <property type="project" value="UniProtKB-ARBA"/>
</dbReference>
<evidence type="ECO:0000259" key="4">
    <source>
        <dbReference type="Pfam" id="PF00248"/>
    </source>
</evidence>
<dbReference type="EMBL" id="KN556256">
    <property type="protein sequence ID" value="KHJ88215.1"/>
    <property type="molecule type" value="Genomic_DNA"/>
</dbReference>
<feature type="domain" description="NADP-dependent oxidoreductase" evidence="4">
    <location>
        <begin position="5"/>
        <end position="179"/>
    </location>
</feature>
<evidence type="ECO:0000256" key="2">
    <source>
        <dbReference type="ARBA" id="ARBA00022857"/>
    </source>
</evidence>
<dbReference type="PRINTS" id="PR00069">
    <property type="entry name" value="ALDKETRDTASE"/>
</dbReference>
<organism evidence="5 6">
    <name type="scientific">Oesophagostomum dentatum</name>
    <name type="common">Nodular worm</name>
    <dbReference type="NCBI Taxonomy" id="61180"/>
    <lineage>
        <taxon>Eukaryota</taxon>
        <taxon>Metazoa</taxon>
        <taxon>Ecdysozoa</taxon>
        <taxon>Nematoda</taxon>
        <taxon>Chromadorea</taxon>
        <taxon>Rhabditida</taxon>
        <taxon>Rhabditina</taxon>
        <taxon>Rhabditomorpha</taxon>
        <taxon>Strongyloidea</taxon>
        <taxon>Strongylidae</taxon>
        <taxon>Oesophagostomum</taxon>
    </lineage>
</organism>
<dbReference type="OrthoDB" id="416253at2759"/>
<keyword evidence="2" id="KW-0521">NADP</keyword>
<feature type="non-terminal residue" evidence="5">
    <location>
        <position position="1"/>
    </location>
</feature>
<dbReference type="Gene3D" id="3.20.20.100">
    <property type="entry name" value="NADP-dependent oxidoreductase domain"/>
    <property type="match status" value="1"/>
</dbReference>
<protein>
    <submittedName>
        <fullName evidence="5">Oxidoreductase, aldo/keto reductase family protein</fullName>
    </submittedName>
</protein>